<evidence type="ECO:0000256" key="5">
    <source>
        <dbReference type="ARBA" id="ARBA00047761"/>
    </source>
</evidence>
<comment type="caution">
    <text evidence="9">The sequence shown here is derived from an EMBL/GenBank/DDBJ whole genome shotgun (WGS) entry which is preliminary data.</text>
</comment>
<dbReference type="InterPro" id="IPR001357">
    <property type="entry name" value="BRCT_dom"/>
</dbReference>
<dbReference type="InterPro" id="IPR004274">
    <property type="entry name" value="FCP1_dom"/>
</dbReference>
<dbReference type="SUPFAM" id="SSF52113">
    <property type="entry name" value="BRCT domain"/>
    <property type="match status" value="1"/>
</dbReference>
<evidence type="ECO:0000256" key="4">
    <source>
        <dbReference type="ARBA" id="ARBA00023242"/>
    </source>
</evidence>
<organism evidence="9 10">
    <name type="scientific">Steinernema hermaphroditum</name>
    <dbReference type="NCBI Taxonomy" id="289476"/>
    <lineage>
        <taxon>Eukaryota</taxon>
        <taxon>Metazoa</taxon>
        <taxon>Ecdysozoa</taxon>
        <taxon>Nematoda</taxon>
        <taxon>Chromadorea</taxon>
        <taxon>Rhabditida</taxon>
        <taxon>Tylenchina</taxon>
        <taxon>Panagrolaimomorpha</taxon>
        <taxon>Strongyloidoidea</taxon>
        <taxon>Steinernematidae</taxon>
        <taxon>Steinernema</taxon>
    </lineage>
</organism>
<dbReference type="SMART" id="SM00577">
    <property type="entry name" value="CPDc"/>
    <property type="match status" value="1"/>
</dbReference>
<comment type="catalytic activity">
    <reaction evidence="6">
        <text>O-phospho-L-threonyl-[protein] + H2O = L-threonyl-[protein] + phosphate</text>
        <dbReference type="Rhea" id="RHEA:47004"/>
        <dbReference type="Rhea" id="RHEA-COMP:11060"/>
        <dbReference type="Rhea" id="RHEA-COMP:11605"/>
        <dbReference type="ChEBI" id="CHEBI:15377"/>
        <dbReference type="ChEBI" id="CHEBI:30013"/>
        <dbReference type="ChEBI" id="CHEBI:43474"/>
        <dbReference type="ChEBI" id="CHEBI:61977"/>
        <dbReference type="EC" id="3.1.3.16"/>
    </reaction>
</comment>
<dbReference type="InterPro" id="IPR023214">
    <property type="entry name" value="HAD_sf"/>
</dbReference>
<evidence type="ECO:0000259" key="8">
    <source>
        <dbReference type="PROSITE" id="PS50969"/>
    </source>
</evidence>
<keyword evidence="10" id="KW-1185">Reference proteome</keyword>
<evidence type="ECO:0000256" key="3">
    <source>
        <dbReference type="ARBA" id="ARBA00022801"/>
    </source>
</evidence>
<dbReference type="PANTHER" id="PTHR23081:SF36">
    <property type="entry name" value="RNA POLYMERASE II SUBUNIT A C-TERMINAL DOMAIN PHOSPHATASE"/>
    <property type="match status" value="1"/>
</dbReference>
<dbReference type="EC" id="3.1.3.16" evidence="2"/>
<dbReference type="PROSITE" id="PS50172">
    <property type="entry name" value="BRCT"/>
    <property type="match status" value="1"/>
</dbReference>
<evidence type="ECO:0000313" key="9">
    <source>
        <dbReference type="EMBL" id="KAK0422898.1"/>
    </source>
</evidence>
<dbReference type="Proteomes" id="UP001175271">
    <property type="component" value="Unassembled WGS sequence"/>
</dbReference>
<dbReference type="SUPFAM" id="SSF56784">
    <property type="entry name" value="HAD-like"/>
    <property type="match status" value="1"/>
</dbReference>
<dbReference type="GO" id="GO:0008420">
    <property type="term" value="F:RNA polymerase II CTD heptapeptide repeat phosphatase activity"/>
    <property type="evidence" value="ECO:0007669"/>
    <property type="project" value="InterPro"/>
</dbReference>
<accession>A0AA39M6T1</accession>
<dbReference type="InterPro" id="IPR039189">
    <property type="entry name" value="Fcp1"/>
</dbReference>
<evidence type="ECO:0000256" key="2">
    <source>
        <dbReference type="ARBA" id="ARBA00013081"/>
    </source>
</evidence>
<evidence type="ECO:0000313" key="10">
    <source>
        <dbReference type="Proteomes" id="UP001175271"/>
    </source>
</evidence>
<feature type="domain" description="BRCT" evidence="7">
    <location>
        <begin position="202"/>
        <end position="293"/>
    </location>
</feature>
<evidence type="ECO:0000256" key="1">
    <source>
        <dbReference type="ARBA" id="ARBA00004123"/>
    </source>
</evidence>
<dbReference type="PANTHER" id="PTHR23081">
    <property type="entry name" value="RNA POLYMERASE II CTD PHOSPHATASE"/>
    <property type="match status" value="1"/>
</dbReference>
<comment type="catalytic activity">
    <reaction evidence="5">
        <text>O-phospho-L-seryl-[protein] + H2O = L-seryl-[protein] + phosphate</text>
        <dbReference type="Rhea" id="RHEA:20629"/>
        <dbReference type="Rhea" id="RHEA-COMP:9863"/>
        <dbReference type="Rhea" id="RHEA-COMP:11604"/>
        <dbReference type="ChEBI" id="CHEBI:15377"/>
        <dbReference type="ChEBI" id="CHEBI:29999"/>
        <dbReference type="ChEBI" id="CHEBI:43474"/>
        <dbReference type="ChEBI" id="CHEBI:83421"/>
        <dbReference type="EC" id="3.1.3.16"/>
    </reaction>
</comment>
<dbReference type="Gene3D" id="3.40.50.10190">
    <property type="entry name" value="BRCT domain"/>
    <property type="match status" value="1"/>
</dbReference>
<evidence type="ECO:0000259" key="7">
    <source>
        <dbReference type="PROSITE" id="PS50172"/>
    </source>
</evidence>
<keyword evidence="4" id="KW-0539">Nucleus</keyword>
<dbReference type="Pfam" id="PF03031">
    <property type="entry name" value="NIF"/>
    <property type="match status" value="1"/>
</dbReference>
<comment type="subcellular location">
    <subcellularLocation>
        <location evidence="1">Nucleus</location>
    </subcellularLocation>
</comment>
<reference evidence="9" key="1">
    <citation type="submission" date="2023-06" db="EMBL/GenBank/DDBJ databases">
        <title>Genomic analysis of the entomopathogenic nematode Steinernema hermaphroditum.</title>
        <authorList>
            <person name="Schwarz E.M."/>
            <person name="Heppert J.K."/>
            <person name="Baniya A."/>
            <person name="Schwartz H.T."/>
            <person name="Tan C.-H."/>
            <person name="Antoshechkin I."/>
            <person name="Sternberg P.W."/>
            <person name="Goodrich-Blair H."/>
            <person name="Dillman A.R."/>
        </authorList>
    </citation>
    <scope>NUCLEOTIDE SEQUENCE</scope>
    <source>
        <strain evidence="9">PS9179</strain>
        <tissue evidence="9">Whole animal</tissue>
    </source>
</reference>
<gene>
    <name evidence="9" type="ORF">QR680_007854</name>
</gene>
<evidence type="ECO:0000256" key="6">
    <source>
        <dbReference type="ARBA" id="ARBA00048336"/>
    </source>
</evidence>
<protein>
    <recommendedName>
        <fullName evidence="2">protein-serine/threonine phosphatase</fullName>
        <ecNumber evidence="2">3.1.3.16</ecNumber>
    </recommendedName>
</protein>
<dbReference type="EMBL" id="JAUCMV010000001">
    <property type="protein sequence ID" value="KAK0422898.1"/>
    <property type="molecule type" value="Genomic_DNA"/>
</dbReference>
<dbReference type="AlphaFoldDB" id="A0AA39M6T1"/>
<feature type="domain" description="FCP1 homology" evidence="8">
    <location>
        <begin position="15"/>
        <end position="178"/>
    </location>
</feature>
<sequence length="340" mass="38854">MDPASVPSDVPASVFEEKRLTLLVDLDHTLIQCHRGPYNGPMTKDMFHIGSGASKHTVKIRPYCIEFLKKMSRFYVLHMVTLGERSYASKILRHFDPYGLLFSHRLITRDEMEDFYKKTTKLDKFFPLGLKYAAILDDRQSAWDKMTNVVQLKKYLFFKDGEEKEEVLKSMEKVLIRAHWIFYAHYEKTGELLDMATIVTKIRRRILKGVNVAISVAVPEGLTLEHSKVFQSLVKFGATVHTSITQETTVVLVKSETSKIAEARKAGIPVVTAKWLEAVFAKWEKPDFEEFMLIDEGLGVLTEVQNEEPVEVEAESAKGDKNVEIDDSEDDRFAVVCNLI</sequence>
<keyword evidence="3" id="KW-0378">Hydrolase</keyword>
<dbReference type="PROSITE" id="PS50969">
    <property type="entry name" value="FCP1"/>
    <property type="match status" value="1"/>
</dbReference>
<dbReference type="CDD" id="cd07521">
    <property type="entry name" value="HAD_FCP1-like"/>
    <property type="match status" value="1"/>
</dbReference>
<dbReference type="Gene3D" id="3.40.50.1000">
    <property type="entry name" value="HAD superfamily/HAD-like"/>
    <property type="match status" value="1"/>
</dbReference>
<dbReference type="SMART" id="SM00292">
    <property type="entry name" value="BRCT"/>
    <property type="match status" value="1"/>
</dbReference>
<dbReference type="InterPro" id="IPR036412">
    <property type="entry name" value="HAD-like_sf"/>
</dbReference>
<dbReference type="GO" id="GO:0005634">
    <property type="term" value="C:nucleus"/>
    <property type="evidence" value="ECO:0007669"/>
    <property type="project" value="UniProtKB-SubCell"/>
</dbReference>
<dbReference type="InterPro" id="IPR036420">
    <property type="entry name" value="BRCT_dom_sf"/>
</dbReference>
<proteinExistence type="predicted"/>
<name>A0AA39M6T1_9BILA</name>
<dbReference type="Pfam" id="PF00533">
    <property type="entry name" value="BRCT"/>
    <property type="match status" value="1"/>
</dbReference>